<protein>
    <submittedName>
        <fullName evidence="16">Macrolide export ATP-binding/permease protein MacB</fullName>
        <ecNumber evidence="16">3.6.3.-</ecNumber>
    </submittedName>
</protein>
<evidence type="ECO:0000256" key="4">
    <source>
        <dbReference type="ARBA" id="ARBA00022519"/>
    </source>
</evidence>
<dbReference type="GO" id="GO:0022857">
    <property type="term" value="F:transmembrane transporter activity"/>
    <property type="evidence" value="ECO:0007669"/>
    <property type="project" value="TreeGrafter"/>
</dbReference>
<feature type="transmembrane region" description="Helical" evidence="14">
    <location>
        <begin position="710"/>
        <end position="732"/>
    </location>
</feature>
<dbReference type="EC" id="3.6.3.-" evidence="16"/>
<dbReference type="SMART" id="SM00382">
    <property type="entry name" value="AAA"/>
    <property type="match status" value="1"/>
</dbReference>
<dbReference type="EMBL" id="SJPN01000002">
    <property type="protein sequence ID" value="TWU06447.1"/>
    <property type="molecule type" value="Genomic_DNA"/>
</dbReference>
<dbReference type="OrthoDB" id="9770099at2"/>
<evidence type="ECO:0000256" key="12">
    <source>
        <dbReference type="ARBA" id="ARBA00038388"/>
    </source>
</evidence>
<keyword evidence="7 16" id="KW-0067">ATP-binding</keyword>
<dbReference type="GO" id="GO:0098796">
    <property type="term" value="C:membrane protein complex"/>
    <property type="evidence" value="ECO:0007669"/>
    <property type="project" value="UniProtKB-ARBA"/>
</dbReference>
<dbReference type="InterPro" id="IPR017871">
    <property type="entry name" value="ABC_transporter-like_CS"/>
</dbReference>
<comment type="subcellular location">
    <subcellularLocation>
        <location evidence="1">Cell inner membrane</location>
        <topology evidence="1">Multi-pass membrane protein</topology>
    </subcellularLocation>
</comment>
<evidence type="ECO:0000256" key="8">
    <source>
        <dbReference type="ARBA" id="ARBA00022989"/>
    </source>
</evidence>
<keyword evidence="6" id="KW-0547">Nucleotide-binding</keyword>
<dbReference type="Pfam" id="PF02687">
    <property type="entry name" value="FtsX"/>
    <property type="match status" value="1"/>
</dbReference>
<organism evidence="16 17">
    <name type="scientific">Stieleria varia</name>
    <dbReference type="NCBI Taxonomy" id="2528005"/>
    <lineage>
        <taxon>Bacteria</taxon>
        <taxon>Pseudomonadati</taxon>
        <taxon>Planctomycetota</taxon>
        <taxon>Planctomycetia</taxon>
        <taxon>Pirellulales</taxon>
        <taxon>Pirellulaceae</taxon>
        <taxon>Stieleria</taxon>
    </lineage>
</organism>
<evidence type="ECO:0000313" key="17">
    <source>
        <dbReference type="Proteomes" id="UP000320176"/>
    </source>
</evidence>
<keyword evidence="16" id="KW-0378">Hydrolase</keyword>
<dbReference type="GO" id="GO:0005886">
    <property type="term" value="C:plasma membrane"/>
    <property type="evidence" value="ECO:0007669"/>
    <property type="project" value="UniProtKB-SubCell"/>
</dbReference>
<dbReference type="Pfam" id="PF12704">
    <property type="entry name" value="MacB_PCD"/>
    <property type="match status" value="1"/>
</dbReference>
<evidence type="ECO:0000256" key="14">
    <source>
        <dbReference type="SAM" id="Phobius"/>
    </source>
</evidence>
<keyword evidence="17" id="KW-1185">Reference proteome</keyword>
<feature type="transmembrane region" description="Helical" evidence="14">
    <location>
        <begin position="336"/>
        <end position="355"/>
    </location>
</feature>
<keyword evidence="8 14" id="KW-1133">Transmembrane helix</keyword>
<evidence type="ECO:0000256" key="9">
    <source>
        <dbReference type="ARBA" id="ARBA00023136"/>
    </source>
</evidence>
<evidence type="ECO:0000256" key="2">
    <source>
        <dbReference type="ARBA" id="ARBA00022448"/>
    </source>
</evidence>
<dbReference type="GO" id="GO:0005524">
    <property type="term" value="F:ATP binding"/>
    <property type="evidence" value="ECO:0007669"/>
    <property type="project" value="UniProtKB-KW"/>
</dbReference>
<dbReference type="InterPro" id="IPR017911">
    <property type="entry name" value="MacB-like_ATP-bd"/>
</dbReference>
<feature type="transmembrane region" description="Helical" evidence="14">
    <location>
        <begin position="655"/>
        <end position="675"/>
    </location>
</feature>
<evidence type="ECO:0000313" key="16">
    <source>
        <dbReference type="EMBL" id="TWU06447.1"/>
    </source>
</evidence>
<dbReference type="InterPro" id="IPR003593">
    <property type="entry name" value="AAA+_ATPase"/>
</dbReference>
<keyword evidence="9 14" id="KW-0472">Membrane</keyword>
<dbReference type="PROSITE" id="PS00211">
    <property type="entry name" value="ABC_TRANSPORTER_1"/>
    <property type="match status" value="1"/>
</dbReference>
<name>A0A5C6B3W9_9BACT</name>
<feature type="transmembrane region" description="Helical" evidence="14">
    <location>
        <begin position="602"/>
        <end position="628"/>
    </location>
</feature>
<dbReference type="CDD" id="cd03255">
    <property type="entry name" value="ABC_MJ0796_LolCDE_FtsE"/>
    <property type="match status" value="1"/>
</dbReference>
<dbReference type="InterPro" id="IPR003838">
    <property type="entry name" value="ABC3_permease_C"/>
</dbReference>
<keyword evidence="4" id="KW-0997">Cell inner membrane</keyword>
<dbReference type="Gene3D" id="3.40.50.300">
    <property type="entry name" value="P-loop containing nucleotide triphosphate hydrolases"/>
    <property type="match status" value="1"/>
</dbReference>
<evidence type="ECO:0000256" key="11">
    <source>
        <dbReference type="ARBA" id="ARBA00038076"/>
    </source>
</evidence>
<keyword evidence="5 14" id="KW-0812">Transmembrane</keyword>
<dbReference type="PANTHER" id="PTHR30572">
    <property type="entry name" value="MEMBRANE COMPONENT OF TRANSPORTER-RELATED"/>
    <property type="match status" value="1"/>
</dbReference>
<keyword evidence="3" id="KW-1003">Cell membrane</keyword>
<evidence type="ECO:0000256" key="1">
    <source>
        <dbReference type="ARBA" id="ARBA00004429"/>
    </source>
</evidence>
<dbReference type="InterPro" id="IPR025857">
    <property type="entry name" value="MacB_PCD"/>
</dbReference>
<comment type="similarity">
    <text evidence="12">Belongs to the ABC transporter superfamily. Macrolide exporter (TC 3.A.1.122) family.</text>
</comment>
<gene>
    <name evidence="16" type="primary">macB_4</name>
    <name evidence="16" type="ORF">Pla52n_21680</name>
</gene>
<sequence length="750" mass="82406">MANNHCPVSFARSHLPGITPSTFTASGLMSATLPPAEESIHDNTSNDVACLAPTAVSSTPALRIRGLEKAYKIGSESLQVLKGIDLDVPRGDYVAIMGPSGSGKSTLLNLLGGLDSPTGGHYFIGDEDVAKLSDDQLSAIRAKRIGFVFQAYNLLPQLDVVENIEVPLAYNGGMSRDDRARTLQLVNLVGLGQRSDHRPTELSGGQQQRAGIARSLVNSPEFILADEATGNLDTTTTEEILELFDRLNRDGCTIVMVTHEEEVAQRARRIVRLRDGVIESDLRLLPPSQPSDEQPPDSDVHKVLTTPRRGRPSTLRLRLRDIRVGMKTLLMHPLRSMLTVLGIFIGVASVIWLLAISEGIAAKANQQIEELGANNIILTTSRPSGDQLQGRKVYYYGLTEEDCYHLRETIPSVSMVIPLYRRTGREFRYLDRKVEGEINACTPEYKDLYSLKMVDGRFLLPSDGAKRANVCVLDQTVARELFRHVDPIGKSIHVIDDFFKVVGVVATRAELEQVKGTTSGQDFSDNVYIPLETYWTRFGETYSTGNNGGRAVSQIVLRLKDQDEAITTGQAIKQALDRTHMFEDYMIGVPLELLQQARNTRLMFMAMMALLASISLLVGGIGIMNIMLATVTERTREIGIRRALGARKRDVTRQFLIETVLLSVGGGITGILGGLTCNKMLQGIRWVVTQSFPEMMKSLPDTVQSMEPVILPWSIPVAFGISVTVGVIFGIYPAIRAAAMNPIEALRHVG</sequence>
<dbReference type="SUPFAM" id="SSF52540">
    <property type="entry name" value="P-loop containing nucleoside triphosphate hydrolases"/>
    <property type="match status" value="1"/>
</dbReference>
<evidence type="ECO:0000256" key="10">
    <source>
        <dbReference type="ARBA" id="ARBA00023251"/>
    </source>
</evidence>
<dbReference type="FunFam" id="3.40.50.300:FF:000032">
    <property type="entry name" value="Export ABC transporter ATP-binding protein"/>
    <property type="match status" value="1"/>
</dbReference>
<feature type="domain" description="ABC transporter" evidence="15">
    <location>
        <begin position="62"/>
        <end position="300"/>
    </location>
</feature>
<evidence type="ECO:0000256" key="3">
    <source>
        <dbReference type="ARBA" id="ARBA00022475"/>
    </source>
</evidence>
<dbReference type="PANTHER" id="PTHR30572:SF4">
    <property type="entry name" value="ABC TRANSPORTER PERMEASE YTRF"/>
    <property type="match status" value="1"/>
</dbReference>
<comment type="caution">
    <text evidence="16">The sequence shown here is derived from an EMBL/GenBank/DDBJ whole genome shotgun (WGS) entry which is preliminary data.</text>
</comment>
<evidence type="ECO:0000256" key="13">
    <source>
        <dbReference type="SAM" id="MobiDB-lite"/>
    </source>
</evidence>
<accession>A0A5C6B3W9</accession>
<dbReference type="RefSeq" id="WP_146519527.1">
    <property type="nucleotide sequence ID" value="NZ_CP151726.1"/>
</dbReference>
<dbReference type="PROSITE" id="PS50893">
    <property type="entry name" value="ABC_TRANSPORTER_2"/>
    <property type="match status" value="1"/>
</dbReference>
<evidence type="ECO:0000256" key="5">
    <source>
        <dbReference type="ARBA" id="ARBA00022692"/>
    </source>
</evidence>
<evidence type="ECO:0000256" key="6">
    <source>
        <dbReference type="ARBA" id="ARBA00022741"/>
    </source>
</evidence>
<dbReference type="InterPro" id="IPR027417">
    <property type="entry name" value="P-loop_NTPase"/>
</dbReference>
<evidence type="ECO:0000256" key="7">
    <source>
        <dbReference type="ARBA" id="ARBA00022840"/>
    </source>
</evidence>
<proteinExistence type="inferred from homology"/>
<dbReference type="InterPro" id="IPR003439">
    <property type="entry name" value="ABC_transporter-like_ATP-bd"/>
</dbReference>
<dbReference type="InterPro" id="IPR050250">
    <property type="entry name" value="Macrolide_Exporter_MacB"/>
</dbReference>
<feature type="region of interest" description="Disordered" evidence="13">
    <location>
        <begin position="283"/>
        <end position="307"/>
    </location>
</feature>
<dbReference type="GO" id="GO:0046677">
    <property type="term" value="P:response to antibiotic"/>
    <property type="evidence" value="ECO:0007669"/>
    <property type="project" value="UniProtKB-KW"/>
</dbReference>
<dbReference type="AlphaFoldDB" id="A0A5C6B3W9"/>
<dbReference type="Proteomes" id="UP000320176">
    <property type="component" value="Unassembled WGS sequence"/>
</dbReference>
<dbReference type="Pfam" id="PF00005">
    <property type="entry name" value="ABC_tran"/>
    <property type="match status" value="1"/>
</dbReference>
<reference evidence="16 17" key="1">
    <citation type="submission" date="2019-02" db="EMBL/GenBank/DDBJ databases">
        <title>Deep-cultivation of Planctomycetes and their phenomic and genomic characterization uncovers novel biology.</title>
        <authorList>
            <person name="Wiegand S."/>
            <person name="Jogler M."/>
            <person name="Boedeker C."/>
            <person name="Pinto D."/>
            <person name="Vollmers J."/>
            <person name="Rivas-Marin E."/>
            <person name="Kohn T."/>
            <person name="Peeters S.H."/>
            <person name="Heuer A."/>
            <person name="Rast P."/>
            <person name="Oberbeckmann S."/>
            <person name="Bunk B."/>
            <person name="Jeske O."/>
            <person name="Meyerdierks A."/>
            <person name="Storesund J.E."/>
            <person name="Kallscheuer N."/>
            <person name="Luecker S."/>
            <person name="Lage O.M."/>
            <person name="Pohl T."/>
            <person name="Merkel B.J."/>
            <person name="Hornburger P."/>
            <person name="Mueller R.-W."/>
            <person name="Bruemmer F."/>
            <person name="Labrenz M."/>
            <person name="Spormann A.M."/>
            <person name="Op Den Camp H."/>
            <person name="Overmann J."/>
            <person name="Amann R."/>
            <person name="Jetten M.S.M."/>
            <person name="Mascher T."/>
            <person name="Medema M.H."/>
            <person name="Devos D.P."/>
            <person name="Kaster A.-K."/>
            <person name="Ovreas L."/>
            <person name="Rohde M."/>
            <person name="Galperin M.Y."/>
            <person name="Jogler C."/>
        </authorList>
    </citation>
    <scope>NUCLEOTIDE SEQUENCE [LARGE SCALE GENOMIC DNA]</scope>
    <source>
        <strain evidence="16 17">Pla52n</strain>
    </source>
</reference>
<keyword evidence="2" id="KW-0813">Transport</keyword>
<dbReference type="GO" id="GO:0016887">
    <property type="term" value="F:ATP hydrolysis activity"/>
    <property type="evidence" value="ECO:0007669"/>
    <property type="project" value="InterPro"/>
</dbReference>
<keyword evidence="10" id="KW-0046">Antibiotic resistance</keyword>
<comment type="similarity">
    <text evidence="11">Belongs to the ABC-4 integral membrane protein family.</text>
</comment>
<evidence type="ECO:0000259" key="15">
    <source>
        <dbReference type="PROSITE" id="PS50893"/>
    </source>
</evidence>